<evidence type="ECO:0000313" key="2">
    <source>
        <dbReference type="EMBL" id="CDW52120.1"/>
    </source>
</evidence>
<feature type="region of interest" description="Disordered" evidence="1">
    <location>
        <begin position="1"/>
        <end position="34"/>
    </location>
</feature>
<keyword evidence="3" id="KW-1185">Reference proteome</keyword>
<reference evidence="2" key="1">
    <citation type="submission" date="2014-01" db="EMBL/GenBank/DDBJ databases">
        <authorList>
            <person name="Aslett M."/>
        </authorList>
    </citation>
    <scope>NUCLEOTIDE SEQUENCE</scope>
</reference>
<dbReference type="Proteomes" id="UP000030665">
    <property type="component" value="Unassembled WGS sequence"/>
</dbReference>
<gene>
    <name evidence="2" type="ORF">TTRE_0000037901</name>
</gene>
<proteinExistence type="predicted"/>
<reference evidence="2" key="2">
    <citation type="submission" date="2014-03" db="EMBL/GenBank/DDBJ databases">
        <title>The whipworm genome and dual-species transcriptomics of an intimate host-pathogen interaction.</title>
        <authorList>
            <person name="Foth B.J."/>
            <person name="Tsai I.J."/>
            <person name="Reid A.J."/>
            <person name="Bancroft A.J."/>
            <person name="Nichol S."/>
            <person name="Tracey A."/>
            <person name="Holroyd N."/>
            <person name="Cotton J.A."/>
            <person name="Stanley E.J."/>
            <person name="Zarowiecki M."/>
            <person name="Liu J.Z."/>
            <person name="Huckvale T."/>
            <person name="Cooper P.J."/>
            <person name="Grencis R.K."/>
            <person name="Berriman M."/>
        </authorList>
    </citation>
    <scope>NUCLEOTIDE SEQUENCE [LARGE SCALE GENOMIC DNA]</scope>
</reference>
<sequence length="109" mass="11967">MGSLFSKSKSFAVVDSPASKSEGQDEVEAASVDECSTEKELLECDVDVPFQEGEEELSPERRKALPLADMSRFESDVSLAGSDRDMEERLDLLRKSELAENAMDSFVGV</sequence>
<organism evidence="2 3">
    <name type="scientific">Trichuris trichiura</name>
    <name type="common">Whipworm</name>
    <name type="synonym">Trichocephalus trichiurus</name>
    <dbReference type="NCBI Taxonomy" id="36087"/>
    <lineage>
        <taxon>Eukaryota</taxon>
        <taxon>Metazoa</taxon>
        <taxon>Ecdysozoa</taxon>
        <taxon>Nematoda</taxon>
        <taxon>Enoplea</taxon>
        <taxon>Dorylaimia</taxon>
        <taxon>Trichinellida</taxon>
        <taxon>Trichuridae</taxon>
        <taxon>Trichuris</taxon>
    </lineage>
</organism>
<name>A0A077Z0J6_TRITR</name>
<dbReference type="EMBL" id="HG805815">
    <property type="protein sequence ID" value="CDW52120.1"/>
    <property type="molecule type" value="Genomic_DNA"/>
</dbReference>
<protein>
    <submittedName>
        <fullName evidence="2">Uncharacterized protein</fullName>
    </submittedName>
</protein>
<evidence type="ECO:0000256" key="1">
    <source>
        <dbReference type="SAM" id="MobiDB-lite"/>
    </source>
</evidence>
<dbReference type="OrthoDB" id="10413687at2759"/>
<accession>A0A077Z0J6</accession>
<dbReference type="AlphaFoldDB" id="A0A077Z0J6"/>
<evidence type="ECO:0000313" key="3">
    <source>
        <dbReference type="Proteomes" id="UP000030665"/>
    </source>
</evidence>